<dbReference type="Proteomes" id="UP000176484">
    <property type="component" value="Unassembled WGS sequence"/>
</dbReference>
<evidence type="ECO:0000259" key="2">
    <source>
        <dbReference type="PROSITE" id="PS50164"/>
    </source>
</evidence>
<comment type="similarity">
    <text evidence="1">Belongs to the UPF0213 family.</text>
</comment>
<evidence type="ECO:0000313" key="3">
    <source>
        <dbReference type="EMBL" id="OGI46193.1"/>
    </source>
</evidence>
<reference evidence="3 4" key="1">
    <citation type="journal article" date="2016" name="Nat. Commun.">
        <title>Thousands of microbial genomes shed light on interconnected biogeochemical processes in an aquifer system.</title>
        <authorList>
            <person name="Anantharaman K."/>
            <person name="Brown C.T."/>
            <person name="Hug L.A."/>
            <person name="Sharon I."/>
            <person name="Castelle C.J."/>
            <person name="Probst A.J."/>
            <person name="Thomas B.C."/>
            <person name="Singh A."/>
            <person name="Wilkins M.J."/>
            <person name="Karaoz U."/>
            <person name="Brodie E.L."/>
            <person name="Williams K.H."/>
            <person name="Hubbard S.S."/>
            <person name="Banfield J.F."/>
        </authorList>
    </citation>
    <scope>NUCLEOTIDE SEQUENCE [LARGE SCALE GENOMIC DNA]</scope>
</reference>
<dbReference type="PANTHER" id="PTHR34477:SF1">
    <property type="entry name" value="UPF0213 PROTEIN YHBQ"/>
    <property type="match status" value="1"/>
</dbReference>
<feature type="domain" description="GIY-YIG" evidence="2">
    <location>
        <begin position="1"/>
        <end position="79"/>
    </location>
</feature>
<dbReference type="PROSITE" id="PS50164">
    <property type="entry name" value="GIY_YIG"/>
    <property type="match status" value="1"/>
</dbReference>
<proteinExistence type="inferred from homology"/>
<evidence type="ECO:0000256" key="1">
    <source>
        <dbReference type="ARBA" id="ARBA00007435"/>
    </source>
</evidence>
<accession>A0A1F6TM36</accession>
<organism evidence="3 4">
    <name type="scientific">Candidatus Nomurabacteria bacterium GWB1_40_6</name>
    <dbReference type="NCBI Taxonomy" id="1801727"/>
    <lineage>
        <taxon>Bacteria</taxon>
        <taxon>Candidatus Nomuraibacteriota</taxon>
    </lineage>
</organism>
<protein>
    <recommendedName>
        <fullName evidence="2">GIY-YIG domain-containing protein</fullName>
    </recommendedName>
</protein>
<dbReference type="AlphaFoldDB" id="A0A1F6TM36"/>
<dbReference type="SUPFAM" id="SSF82771">
    <property type="entry name" value="GIY-YIG endonuclease"/>
    <property type="match status" value="1"/>
</dbReference>
<dbReference type="EMBL" id="MFTD01000027">
    <property type="protein sequence ID" value="OGI46193.1"/>
    <property type="molecule type" value="Genomic_DNA"/>
</dbReference>
<dbReference type="Pfam" id="PF01541">
    <property type="entry name" value="GIY-YIG"/>
    <property type="match status" value="1"/>
</dbReference>
<sequence length="87" mass="10282">MSCYVYLIQSQIDKSYYVGISENPQKRLNEHNSGKLKITSKKKPYKITYIKEYLNYQSARKHEIWLKKKNIIYKSNLAQLAPPVWAG</sequence>
<dbReference type="PANTHER" id="PTHR34477">
    <property type="entry name" value="UPF0213 PROTEIN YHBQ"/>
    <property type="match status" value="1"/>
</dbReference>
<comment type="caution">
    <text evidence="3">The sequence shown here is derived from an EMBL/GenBank/DDBJ whole genome shotgun (WGS) entry which is preliminary data.</text>
</comment>
<gene>
    <name evidence="3" type="ORF">A2121_02295</name>
</gene>
<dbReference type="InterPro" id="IPR035901">
    <property type="entry name" value="GIY-YIG_endonuc_sf"/>
</dbReference>
<dbReference type="InterPro" id="IPR000305">
    <property type="entry name" value="GIY-YIG_endonuc"/>
</dbReference>
<dbReference type="InterPro" id="IPR050190">
    <property type="entry name" value="UPF0213_domain"/>
</dbReference>
<name>A0A1F6TM36_9BACT</name>
<evidence type="ECO:0000313" key="4">
    <source>
        <dbReference type="Proteomes" id="UP000176484"/>
    </source>
</evidence>
<dbReference type="Gene3D" id="3.40.1440.10">
    <property type="entry name" value="GIY-YIG endonuclease"/>
    <property type="match status" value="1"/>
</dbReference>